<dbReference type="InterPro" id="IPR008271">
    <property type="entry name" value="Ser/Thr_kinase_AS"/>
</dbReference>
<evidence type="ECO:0000313" key="14">
    <source>
        <dbReference type="EMBL" id="CAI2363905.1"/>
    </source>
</evidence>
<dbReference type="EMBL" id="CAMPGE010005058">
    <property type="protein sequence ID" value="CAI2363905.1"/>
    <property type="molecule type" value="Genomic_DNA"/>
</dbReference>
<evidence type="ECO:0000256" key="5">
    <source>
        <dbReference type="ARBA" id="ARBA00022777"/>
    </source>
</evidence>
<keyword evidence="4 11" id="KW-0547">Nucleotide-binding</keyword>
<keyword evidence="2" id="KW-0723">Serine/threonine-protein kinase</keyword>
<keyword evidence="5" id="KW-0418">Kinase</keyword>
<dbReference type="Proteomes" id="UP001295684">
    <property type="component" value="Unassembled WGS sequence"/>
</dbReference>
<keyword evidence="3" id="KW-0808">Transferase</keyword>
<keyword evidence="7" id="KW-0652">Protein synthesis inhibitor</keyword>
<dbReference type="Pfam" id="PF00069">
    <property type="entry name" value="Pkinase"/>
    <property type="match status" value="2"/>
</dbReference>
<dbReference type="GO" id="GO:0005634">
    <property type="term" value="C:nucleus"/>
    <property type="evidence" value="ECO:0007669"/>
    <property type="project" value="TreeGrafter"/>
</dbReference>
<comment type="catalytic activity">
    <reaction evidence="9">
        <text>L-threonyl-[protein] + ATP = O-phospho-L-threonyl-[protein] + ADP + H(+)</text>
        <dbReference type="Rhea" id="RHEA:46608"/>
        <dbReference type="Rhea" id="RHEA-COMP:11060"/>
        <dbReference type="Rhea" id="RHEA-COMP:11605"/>
        <dbReference type="ChEBI" id="CHEBI:15378"/>
        <dbReference type="ChEBI" id="CHEBI:30013"/>
        <dbReference type="ChEBI" id="CHEBI:30616"/>
        <dbReference type="ChEBI" id="CHEBI:61977"/>
        <dbReference type="ChEBI" id="CHEBI:456216"/>
        <dbReference type="EC" id="2.7.11.1"/>
    </reaction>
    <physiologicalReaction direction="left-to-right" evidence="9">
        <dbReference type="Rhea" id="RHEA:46609"/>
    </physiologicalReaction>
</comment>
<dbReference type="Gene3D" id="1.10.510.10">
    <property type="entry name" value="Transferase(Phosphotransferase) domain 1"/>
    <property type="match status" value="1"/>
</dbReference>
<dbReference type="InterPro" id="IPR050339">
    <property type="entry name" value="CC_SR_Kinase"/>
</dbReference>
<dbReference type="SUPFAM" id="SSF56112">
    <property type="entry name" value="Protein kinase-like (PK-like)"/>
    <property type="match status" value="1"/>
</dbReference>
<feature type="binding site" evidence="11">
    <location>
        <position position="964"/>
    </location>
    <ligand>
        <name>ATP</name>
        <dbReference type="ChEBI" id="CHEBI:30616"/>
    </ligand>
</feature>
<feature type="compositionally biased region" description="Basic and acidic residues" evidence="12">
    <location>
        <begin position="1034"/>
        <end position="1043"/>
    </location>
</feature>
<comment type="similarity">
    <text evidence="8">Belongs to the protein kinase superfamily. Ser/Thr protein kinase family. GCN2 subfamily.</text>
</comment>
<feature type="region of interest" description="Disordered" evidence="12">
    <location>
        <begin position="1031"/>
        <end position="1111"/>
    </location>
</feature>
<dbReference type="GO" id="GO:0005737">
    <property type="term" value="C:cytoplasm"/>
    <property type="evidence" value="ECO:0007669"/>
    <property type="project" value="TreeGrafter"/>
</dbReference>
<name>A0AAD1U9M5_EUPCR</name>
<evidence type="ECO:0000256" key="12">
    <source>
        <dbReference type="SAM" id="MobiDB-lite"/>
    </source>
</evidence>
<evidence type="ECO:0000259" key="13">
    <source>
        <dbReference type="PROSITE" id="PS50011"/>
    </source>
</evidence>
<comment type="catalytic activity">
    <reaction evidence="10">
        <text>L-seryl-[protein] + ATP = O-phospho-L-seryl-[protein] + ADP + H(+)</text>
        <dbReference type="Rhea" id="RHEA:17989"/>
        <dbReference type="Rhea" id="RHEA-COMP:9863"/>
        <dbReference type="Rhea" id="RHEA-COMP:11604"/>
        <dbReference type="ChEBI" id="CHEBI:15378"/>
        <dbReference type="ChEBI" id="CHEBI:29999"/>
        <dbReference type="ChEBI" id="CHEBI:30616"/>
        <dbReference type="ChEBI" id="CHEBI:83421"/>
        <dbReference type="ChEBI" id="CHEBI:456216"/>
        <dbReference type="EC" id="2.7.11.1"/>
    </reaction>
    <physiologicalReaction direction="left-to-right" evidence="10">
        <dbReference type="Rhea" id="RHEA:17990"/>
    </physiologicalReaction>
</comment>
<accession>A0AAD1U9M5</accession>
<dbReference type="GO" id="GO:0004694">
    <property type="term" value="F:eukaryotic translation initiation factor 2alpha kinase activity"/>
    <property type="evidence" value="ECO:0007669"/>
    <property type="project" value="TreeGrafter"/>
</dbReference>
<evidence type="ECO:0000313" key="15">
    <source>
        <dbReference type="Proteomes" id="UP001295684"/>
    </source>
</evidence>
<evidence type="ECO:0000256" key="6">
    <source>
        <dbReference type="ARBA" id="ARBA00022840"/>
    </source>
</evidence>
<gene>
    <name evidence="14" type="ORF">ECRASSUSDP1_LOCUS5245</name>
</gene>
<evidence type="ECO:0000256" key="8">
    <source>
        <dbReference type="ARBA" id="ARBA00037982"/>
    </source>
</evidence>
<dbReference type="PANTHER" id="PTHR11042:SF160">
    <property type="entry name" value="EUKARYOTIC TRANSLATION INITIATION FACTOR 2-ALPHA KINASE 1"/>
    <property type="match status" value="1"/>
</dbReference>
<keyword evidence="15" id="KW-1185">Reference proteome</keyword>
<keyword evidence="6 11" id="KW-0067">ATP-binding</keyword>
<dbReference type="GO" id="GO:0017148">
    <property type="term" value="P:negative regulation of translation"/>
    <property type="evidence" value="ECO:0007669"/>
    <property type="project" value="UniProtKB-KW"/>
</dbReference>
<dbReference type="InterPro" id="IPR011009">
    <property type="entry name" value="Kinase-like_dom_sf"/>
</dbReference>
<evidence type="ECO:0000256" key="2">
    <source>
        <dbReference type="ARBA" id="ARBA00022527"/>
    </source>
</evidence>
<feature type="domain" description="Protein kinase" evidence="13">
    <location>
        <begin position="934"/>
        <end position="1383"/>
    </location>
</feature>
<dbReference type="GO" id="GO:0005524">
    <property type="term" value="F:ATP binding"/>
    <property type="evidence" value="ECO:0007669"/>
    <property type="project" value="UniProtKB-UniRule"/>
</dbReference>
<dbReference type="PANTHER" id="PTHR11042">
    <property type="entry name" value="EUKARYOTIC TRANSLATION INITIATION FACTOR 2-ALPHA KINASE EIF2-ALPHA KINASE -RELATED"/>
    <property type="match status" value="1"/>
</dbReference>
<dbReference type="SMART" id="SM00220">
    <property type="entry name" value="S_TKc"/>
    <property type="match status" value="1"/>
</dbReference>
<dbReference type="PROSITE" id="PS50011">
    <property type="entry name" value="PROTEIN_KINASE_DOM"/>
    <property type="match status" value="1"/>
</dbReference>
<proteinExistence type="inferred from homology"/>
<evidence type="ECO:0000256" key="10">
    <source>
        <dbReference type="ARBA" id="ARBA00048977"/>
    </source>
</evidence>
<dbReference type="InterPro" id="IPR017441">
    <property type="entry name" value="Protein_kinase_ATP_BS"/>
</dbReference>
<evidence type="ECO:0000256" key="3">
    <source>
        <dbReference type="ARBA" id="ARBA00022679"/>
    </source>
</evidence>
<dbReference type="Gene3D" id="3.30.200.20">
    <property type="entry name" value="Phosphorylase Kinase, domain 1"/>
    <property type="match status" value="1"/>
</dbReference>
<protein>
    <recommendedName>
        <fullName evidence="1">non-specific serine/threonine protein kinase</fullName>
        <ecNumber evidence="1">2.7.11.1</ecNumber>
    </recommendedName>
</protein>
<dbReference type="PROSITE" id="PS00108">
    <property type="entry name" value="PROTEIN_KINASE_ST"/>
    <property type="match status" value="1"/>
</dbReference>
<dbReference type="PROSITE" id="PS00107">
    <property type="entry name" value="PROTEIN_KINASE_ATP"/>
    <property type="match status" value="1"/>
</dbReference>
<comment type="caution">
    <text evidence="14">The sequence shown here is derived from an EMBL/GenBank/DDBJ whole genome shotgun (WGS) entry which is preliminary data.</text>
</comment>
<evidence type="ECO:0000256" key="4">
    <source>
        <dbReference type="ARBA" id="ARBA00022741"/>
    </source>
</evidence>
<evidence type="ECO:0000256" key="1">
    <source>
        <dbReference type="ARBA" id="ARBA00012513"/>
    </source>
</evidence>
<evidence type="ECO:0000256" key="7">
    <source>
        <dbReference type="ARBA" id="ARBA00023193"/>
    </source>
</evidence>
<organism evidence="14 15">
    <name type="scientific">Euplotes crassus</name>
    <dbReference type="NCBI Taxonomy" id="5936"/>
    <lineage>
        <taxon>Eukaryota</taxon>
        <taxon>Sar</taxon>
        <taxon>Alveolata</taxon>
        <taxon>Ciliophora</taxon>
        <taxon>Intramacronucleata</taxon>
        <taxon>Spirotrichea</taxon>
        <taxon>Hypotrichia</taxon>
        <taxon>Euplotida</taxon>
        <taxon>Euplotidae</taxon>
        <taxon>Moneuplotes</taxon>
    </lineage>
</organism>
<dbReference type="InterPro" id="IPR000719">
    <property type="entry name" value="Prot_kinase_dom"/>
</dbReference>
<evidence type="ECO:0000256" key="9">
    <source>
        <dbReference type="ARBA" id="ARBA00048659"/>
    </source>
</evidence>
<evidence type="ECO:0000256" key="11">
    <source>
        <dbReference type="PROSITE-ProRule" id="PRU10141"/>
    </source>
</evidence>
<reference evidence="14" key="1">
    <citation type="submission" date="2023-07" db="EMBL/GenBank/DDBJ databases">
        <authorList>
            <consortium name="AG Swart"/>
            <person name="Singh M."/>
            <person name="Singh A."/>
            <person name="Seah K."/>
            <person name="Emmerich C."/>
        </authorList>
    </citation>
    <scope>NUCLEOTIDE SEQUENCE</scope>
    <source>
        <strain evidence="14">DP1</strain>
    </source>
</reference>
<dbReference type="EC" id="2.7.11.1" evidence="1"/>
<sequence>MTCTKVPFVHAKLATLVILLTTIFLLLVSINQGWAGPAQPRRRDRERKRGRMSSIMNYRGRVGDVEGVEDVLVQGMKCRNYGIKEVRRGEGISSGLCLASALMNHEKKYFRAELPYRTLPNSPDVEFTNENTDSIPAFQPWLEIAKFAKNFDLLITDALKIFFPIQPVRGAMMHESLTEDNDLEETNSEASNYSDSFMNPLESSSVGLGPNSLSSKIIDGKEVNYSEKERIQAYTQWIRHLNLDLLTKETCDYFPYDIKVDANRVATFIKIKPVRALTGHEERRAKDVRQTSVMLDLNALIEAGSVIMTEFENPVFMAIVNRNITVINLHEISEIPSLSNHEQKDNPNSIENREYSLLGVTVPDGDVFLNMSLPEFSETETFPKISSNFQMYGSEKEDILLGHRSGIHGLENTKYTKILELMTKSEGILNWIDDYSTYILVGLFVYAGLALLPCIYFVFHNSDEQKIKIVQTSLTNSGPINIPKLLMRKQSVQEGSRARIKVPEIHKDCKSSRPIQLHKDLLSSSSNRLPRLMTLEKPSPFGFITKKVKNYPTKEKILEEPPSSSVSPASSFKKKRDTFATSKHRYVVEDYYYSGNKIIVNEVLKKTITLKNTPMMQRILSTHFAHKTSELPIAHKAVSFKIKRAINLVPIQETFTEEKSGLKKHHKYKLRTMTKKKSLNEDNEYFDVQTINNPPKPESGNEIDKELSQTLKSKVNTSLNEYDKQFIHSDSPIKGFGGSFKQPLARVIKYQKKDFLINEIQERCVVQNSDEIAHEDKLINELRNYTPRKKPNKIAGHQSSTLIEAKLNRAKSSENGKVMEISNPQNAQNFHSSLGCTHYEKRKEPIYPSHIQEAEATISDCRNLSKIIFEDQEEDKDIINELESLSVSEEDTQSQIFNEEGKYQLNNQNICIEDFVPKTSPLYKHLECGKTSSLIYMDSLGKGGFGSVVKAKHILDNNIYAIKKIKLHLGIDQDIREHKVFREVQAMTIVNHPNVVRYYTSWLELAPQEEQQLERKKMLKRYRKCHHPFLSHVTKKEKSRNEEIQETDENNSTSSPYGRKPSSDSDSDSGIQWEENNESSEFAHEKDIFSQPESEQPLSKANGKKGEFYSSTNKASIPQKCLYDDSEISSDDASSNESSLSLESIADLTTCFKCIELKKDFVTCNLRIQMEICLGHSLKEFLTSRNNSGQDIDRKVNLRFFKQITEGIRHVHQQGIIHRDLKPANVFISNTQEIKIGDFGLARAFDPDSSKGFANMISSKRFSMKKINFQKSSLSLKVGTPMYLSPEQEEGKDYDEKVDVFAIGLILFELCNKLVTNHQKIEGFQNLKKGILPSELMKNMAPESQLLLKLTNADPALRPSVREILRCQEYKQWRQEVCGHSSFDELDFA</sequence>